<dbReference type="InterPro" id="IPR006058">
    <property type="entry name" value="2Fe2S_fd_BS"/>
</dbReference>
<protein>
    <submittedName>
        <fullName evidence="2">Sarcosine oxidase subunit alpha</fullName>
    </submittedName>
</protein>
<dbReference type="Proteomes" id="UP000019681">
    <property type="component" value="Unassembled WGS sequence"/>
</dbReference>
<dbReference type="GO" id="GO:0016491">
    <property type="term" value="F:oxidoreductase activity"/>
    <property type="evidence" value="ECO:0007669"/>
    <property type="project" value="UniProtKB-KW"/>
</dbReference>
<dbReference type="InterPro" id="IPR042204">
    <property type="entry name" value="2Fe-2S-bd_N"/>
</dbReference>
<sequence>MRINEHPILSFTKGKLVKFTFDGKEYEGYEGEPIAAALHAAGIKVLGHTHELGRPRGFYCAIGNCSSCLMTVNGEPNVRVCVEKLKEGMVVETQKGRGELK</sequence>
<dbReference type="RefSeq" id="WP_035380753.1">
    <property type="nucleotide sequence ID" value="NZ_AZQP01000036.1"/>
</dbReference>
<gene>
    <name evidence="2" type="ORF">Q428_11150</name>
</gene>
<accession>A0A017RSX4</accession>
<dbReference type="SUPFAM" id="SSF54292">
    <property type="entry name" value="2Fe-2S ferredoxin-like"/>
    <property type="match status" value="1"/>
</dbReference>
<dbReference type="PROSITE" id="PS00197">
    <property type="entry name" value="2FE2S_FER_1"/>
    <property type="match status" value="1"/>
</dbReference>
<dbReference type="Gene3D" id="3.10.20.440">
    <property type="entry name" value="2Fe-2S iron-sulphur cluster binding domain, sarcosine oxidase, alpha subunit, N-terminal domain"/>
    <property type="match status" value="1"/>
</dbReference>
<evidence type="ECO:0000256" key="1">
    <source>
        <dbReference type="ARBA" id="ARBA00023002"/>
    </source>
</evidence>
<reference evidence="2 3" key="1">
    <citation type="journal article" date="2014" name="Genome Announc.">
        <title>Draft Genome Sequence of Fervidicella metallireducens Strain AeBT, an Iron-Reducing Thermoanaerobe from the Great Artesian Basin.</title>
        <authorList>
            <person name="Patel B.K."/>
        </authorList>
    </citation>
    <scope>NUCLEOTIDE SEQUENCE [LARGE SCALE GENOMIC DNA]</scope>
    <source>
        <strain evidence="2 3">AeB</strain>
    </source>
</reference>
<dbReference type="EMBL" id="AZQP01000036">
    <property type="protein sequence ID" value="EYE87863.1"/>
    <property type="molecule type" value="Genomic_DNA"/>
</dbReference>
<dbReference type="OrthoDB" id="573392at2"/>
<keyword evidence="3" id="KW-1185">Reference proteome</keyword>
<dbReference type="Pfam" id="PF13510">
    <property type="entry name" value="Fer2_4"/>
    <property type="match status" value="1"/>
</dbReference>
<dbReference type="GO" id="GO:0051537">
    <property type="term" value="F:2 iron, 2 sulfur cluster binding"/>
    <property type="evidence" value="ECO:0007669"/>
    <property type="project" value="InterPro"/>
</dbReference>
<dbReference type="STRING" id="1403537.Q428_11150"/>
<dbReference type="CDD" id="cd00207">
    <property type="entry name" value="fer2"/>
    <property type="match status" value="1"/>
</dbReference>
<dbReference type="AlphaFoldDB" id="A0A017RSX4"/>
<dbReference type="InterPro" id="IPR001041">
    <property type="entry name" value="2Fe-2S_ferredoxin-type"/>
</dbReference>
<proteinExistence type="predicted"/>
<keyword evidence="1" id="KW-0560">Oxidoreductase</keyword>
<organism evidence="2 3">
    <name type="scientific">Fervidicella metallireducens AeB</name>
    <dbReference type="NCBI Taxonomy" id="1403537"/>
    <lineage>
        <taxon>Bacteria</taxon>
        <taxon>Bacillati</taxon>
        <taxon>Bacillota</taxon>
        <taxon>Clostridia</taxon>
        <taxon>Eubacteriales</taxon>
        <taxon>Clostridiaceae</taxon>
        <taxon>Fervidicella</taxon>
    </lineage>
</organism>
<comment type="caution">
    <text evidence="2">The sequence shown here is derived from an EMBL/GenBank/DDBJ whole genome shotgun (WGS) entry which is preliminary data.</text>
</comment>
<evidence type="ECO:0000313" key="3">
    <source>
        <dbReference type="Proteomes" id="UP000019681"/>
    </source>
</evidence>
<evidence type="ECO:0000313" key="2">
    <source>
        <dbReference type="EMBL" id="EYE87863.1"/>
    </source>
</evidence>
<dbReference type="InterPro" id="IPR036010">
    <property type="entry name" value="2Fe-2S_ferredoxin-like_sf"/>
</dbReference>
<name>A0A017RSX4_9CLOT</name>